<keyword evidence="2" id="KW-1185">Reference proteome</keyword>
<dbReference type="EMBL" id="JARKIK010000088">
    <property type="protein sequence ID" value="KAK8723941.1"/>
    <property type="molecule type" value="Genomic_DNA"/>
</dbReference>
<feature type="non-terminal residue" evidence="1">
    <location>
        <position position="1"/>
    </location>
</feature>
<dbReference type="PANTHER" id="PTHR16213">
    <property type="entry name" value="SELENOPROTEIN N"/>
    <property type="match status" value="1"/>
</dbReference>
<protein>
    <recommendedName>
        <fullName evidence="3">Selenoprotein N</fullName>
    </recommendedName>
</protein>
<gene>
    <name evidence="1" type="ORF">OTU49_011619</name>
</gene>
<evidence type="ECO:0000313" key="2">
    <source>
        <dbReference type="Proteomes" id="UP001445076"/>
    </source>
</evidence>
<sequence length="185" mass="21448">LFQLLSLFHPQPFLQSRYEPRGAAAVVRARSSDSLDIMFRLHAEFQLNTSPRRPLWFTPAAFIGRLIINTTEPDVKYFSMHVPAHMSLNVDLEWLIGPNEDKDMEVNITHLEEMSIRSRGSVDPDTLTWMQQIHSHEALSLLEKELYKFMQVEYHNFTEAYVKASHEGRPVHSVILWGVLNDQSC</sequence>
<dbReference type="GO" id="GO:0005789">
    <property type="term" value="C:endoplasmic reticulum membrane"/>
    <property type="evidence" value="ECO:0007669"/>
    <property type="project" value="TreeGrafter"/>
</dbReference>
<dbReference type="Proteomes" id="UP001445076">
    <property type="component" value="Unassembled WGS sequence"/>
</dbReference>
<dbReference type="AlphaFoldDB" id="A0AAW0W3U2"/>
<name>A0AAW0W3U2_CHEQU</name>
<organism evidence="1 2">
    <name type="scientific">Cherax quadricarinatus</name>
    <name type="common">Australian red claw crayfish</name>
    <dbReference type="NCBI Taxonomy" id="27406"/>
    <lineage>
        <taxon>Eukaryota</taxon>
        <taxon>Metazoa</taxon>
        <taxon>Ecdysozoa</taxon>
        <taxon>Arthropoda</taxon>
        <taxon>Crustacea</taxon>
        <taxon>Multicrustacea</taxon>
        <taxon>Malacostraca</taxon>
        <taxon>Eumalacostraca</taxon>
        <taxon>Eucarida</taxon>
        <taxon>Decapoda</taxon>
        <taxon>Pleocyemata</taxon>
        <taxon>Astacidea</taxon>
        <taxon>Parastacoidea</taxon>
        <taxon>Parastacidae</taxon>
        <taxon>Cherax</taxon>
    </lineage>
</organism>
<dbReference type="GO" id="GO:0055074">
    <property type="term" value="P:calcium ion homeostasis"/>
    <property type="evidence" value="ECO:0007669"/>
    <property type="project" value="TreeGrafter"/>
</dbReference>
<evidence type="ECO:0008006" key="3">
    <source>
        <dbReference type="Google" id="ProtNLM"/>
    </source>
</evidence>
<evidence type="ECO:0000313" key="1">
    <source>
        <dbReference type="EMBL" id="KAK8723941.1"/>
    </source>
</evidence>
<dbReference type="PANTHER" id="PTHR16213:SF78">
    <property type="entry name" value="SELENOPROTEIN N"/>
    <property type="match status" value="1"/>
</dbReference>
<reference evidence="1 2" key="1">
    <citation type="journal article" date="2024" name="BMC Genomics">
        <title>Genome assembly of redclaw crayfish (Cherax quadricarinatus) provides insights into its immune adaptation and hypoxia tolerance.</title>
        <authorList>
            <person name="Liu Z."/>
            <person name="Zheng J."/>
            <person name="Li H."/>
            <person name="Fang K."/>
            <person name="Wang S."/>
            <person name="He J."/>
            <person name="Zhou D."/>
            <person name="Weng S."/>
            <person name="Chi M."/>
            <person name="Gu Z."/>
            <person name="He J."/>
            <person name="Li F."/>
            <person name="Wang M."/>
        </authorList>
    </citation>
    <scope>NUCLEOTIDE SEQUENCE [LARGE SCALE GENOMIC DNA]</scope>
    <source>
        <strain evidence="1">ZL_2023a</strain>
    </source>
</reference>
<accession>A0AAW0W3U2</accession>
<comment type="caution">
    <text evidence="1">The sequence shown here is derived from an EMBL/GenBank/DDBJ whole genome shotgun (WGS) entry which is preliminary data.</text>
</comment>
<proteinExistence type="predicted"/>